<sequence length="873" mass="99125">MVGITPALQKRCAGASDDRLPIVITLRRYADEIKIRKNLSLIDYIVESVQADFSIGAADKEFFEAYIESGRAIIFFDGLDELPGPQFKGLMRRRIDSFCTSYPINTAIVTSRIVGYEADVRFDQPYRHFRVAKLRLNEIEEFVSDWYEERIVEEVERKRNIADLVKVINNPDNDAIRDLSRNPLLLTIVTLVHRIDAVLPDQRVVLYQKCTETLLNTWSKAKKQDDEPIKGRIEQRNRLRVEAIAYWMHRNSLQAKGRAVAPHGEIVKFLTEHIETKEKRRDRDEPSEDQAEEFFTFVKSSAGLMIEAGDGLYSFIHLTFQEYLSATYLTTYGEVGGALSIWNELNGDLENPRWREVVRLLVASLKSAAAQAFFVEKLCEANLSKPSRDCTLLLVGLLRDGIEPAEEKAEQICHQVFDILIKTESRDDIRTINNAIRSWTLKEHSNLETAKLVFKQIFDHASPLDKLTLALINQSADLGPLDPEIRAAVDFGRHSFVEPLLFGPEGARPTSPIWGEMYLRQTIDAFQDPDSNAASAIGLGISILLDPNEVGERLLSRSLSLLSSIGRGPHRDYTMNLIALAGEANLHPSLREALAYCINPANGYEERVERGELIEEFFHRWLSHVPQLNLRGNENTLSEAVRQRLRFFYRKPGSRATLPGTPKNGKPRRTREMALIRRSLKTVNVDAGGYTRMILASDVMRETIVPSFVKEMNLTPSGHWEETLKATLSALVPQAIGRYFDYNEWQALTARLSESLATEDDFNWACWLMLVDVWVRANRAASTDAPTGLEDLVIASRECRYNPLQFAVAFRDLYLGDKEALSKAIELCETESSRTYEMLVSAGWPDRFTTYTSEPETGSSHTRKKVSRRNPTA</sequence>
<evidence type="ECO:0008006" key="4">
    <source>
        <dbReference type="Google" id="ProtNLM"/>
    </source>
</evidence>
<comment type="caution">
    <text evidence="2">The sequence shown here is derived from an EMBL/GenBank/DDBJ whole genome shotgun (WGS) entry which is preliminary data.</text>
</comment>
<dbReference type="PANTHER" id="PTHR46844:SF1">
    <property type="entry name" value="SLR5058 PROTEIN"/>
    <property type="match status" value="1"/>
</dbReference>
<dbReference type="AlphaFoldDB" id="A0A135P1U3"/>
<evidence type="ECO:0000256" key="1">
    <source>
        <dbReference type="SAM" id="MobiDB-lite"/>
    </source>
</evidence>
<reference evidence="2 3" key="1">
    <citation type="submission" date="2015-11" db="EMBL/GenBank/DDBJ databases">
        <title>Draft genome sequence of Agrobacterium sp. R89-1.</title>
        <authorList>
            <person name="Zahradnik J."/>
            <person name="Kyslikova E."/>
            <person name="Palyzova A."/>
            <person name="Kyslik P."/>
        </authorList>
    </citation>
    <scope>NUCLEOTIDE SEQUENCE [LARGE SCALE GENOMIC DNA]</scope>
    <source>
        <strain evidence="2 3">R89-1</strain>
    </source>
</reference>
<dbReference type="Gene3D" id="3.40.50.300">
    <property type="entry name" value="P-loop containing nucleotide triphosphate hydrolases"/>
    <property type="match status" value="1"/>
</dbReference>
<dbReference type="Proteomes" id="UP000070498">
    <property type="component" value="Unassembled WGS sequence"/>
</dbReference>
<accession>A0A135P1U3</accession>
<name>A0A135P1U3_9HYPH</name>
<dbReference type="EMBL" id="LNUW01000033">
    <property type="protein sequence ID" value="KXG85397.1"/>
    <property type="molecule type" value="Genomic_DNA"/>
</dbReference>
<protein>
    <recommendedName>
        <fullName evidence="4">NACHT domain-containing protein</fullName>
    </recommendedName>
</protein>
<dbReference type="InterPro" id="IPR027417">
    <property type="entry name" value="P-loop_NTPase"/>
</dbReference>
<dbReference type="STRING" id="2052828.ATO67_07500"/>
<feature type="region of interest" description="Disordered" evidence="1">
    <location>
        <begin position="851"/>
        <end position="873"/>
    </location>
</feature>
<feature type="compositionally biased region" description="Basic residues" evidence="1">
    <location>
        <begin position="861"/>
        <end position="873"/>
    </location>
</feature>
<evidence type="ECO:0000313" key="3">
    <source>
        <dbReference type="Proteomes" id="UP000070498"/>
    </source>
</evidence>
<proteinExistence type="predicted"/>
<dbReference type="PANTHER" id="PTHR46844">
    <property type="entry name" value="SLR5058 PROTEIN"/>
    <property type="match status" value="1"/>
</dbReference>
<feature type="compositionally biased region" description="Polar residues" evidence="1">
    <location>
        <begin position="851"/>
        <end position="860"/>
    </location>
</feature>
<keyword evidence="3" id="KW-1185">Reference proteome</keyword>
<evidence type="ECO:0000313" key="2">
    <source>
        <dbReference type="EMBL" id="KXG85397.1"/>
    </source>
</evidence>
<gene>
    <name evidence="2" type="ORF">ATO67_07500</name>
</gene>
<organism evidence="2 3">
    <name type="scientific">Agrobacterium bohemicum</name>
    <dbReference type="NCBI Taxonomy" id="2052828"/>
    <lineage>
        <taxon>Bacteria</taxon>
        <taxon>Pseudomonadati</taxon>
        <taxon>Pseudomonadota</taxon>
        <taxon>Alphaproteobacteria</taxon>
        <taxon>Hyphomicrobiales</taxon>
        <taxon>Rhizobiaceae</taxon>
        <taxon>Rhizobium/Agrobacterium group</taxon>
        <taxon>Agrobacterium</taxon>
    </lineage>
</organism>